<dbReference type="SUPFAM" id="SSF51735">
    <property type="entry name" value="NAD(P)-binding Rossmann-fold domains"/>
    <property type="match status" value="1"/>
</dbReference>
<feature type="domain" description="RmlD-like substrate binding" evidence="2">
    <location>
        <begin position="33"/>
        <end position="325"/>
    </location>
</feature>
<dbReference type="AlphaFoldDB" id="A0A9Q3I7Q0"/>
<dbReference type="GO" id="GO:0006556">
    <property type="term" value="P:S-adenosylmethionine biosynthetic process"/>
    <property type="evidence" value="ECO:0007669"/>
    <property type="project" value="TreeGrafter"/>
</dbReference>
<dbReference type="CDD" id="cd05254">
    <property type="entry name" value="dTDP_HR_like_SDR_e"/>
    <property type="match status" value="1"/>
</dbReference>
<reference evidence="3" key="1">
    <citation type="submission" date="2021-03" db="EMBL/GenBank/DDBJ databases">
        <title>Draft genome sequence of rust myrtle Austropuccinia psidii MF-1, a brazilian biotype.</title>
        <authorList>
            <person name="Quecine M.C."/>
            <person name="Pachon D.M.R."/>
            <person name="Bonatelli M.L."/>
            <person name="Correr F.H."/>
            <person name="Franceschini L.M."/>
            <person name="Leite T.F."/>
            <person name="Margarido G.R.A."/>
            <person name="Almeida C.A."/>
            <person name="Ferrarezi J.A."/>
            <person name="Labate C.A."/>
        </authorList>
    </citation>
    <scope>NUCLEOTIDE SEQUENCE</scope>
    <source>
        <strain evidence="3">MF-1</strain>
    </source>
</reference>
<feature type="region of interest" description="Disordered" evidence="1">
    <location>
        <begin position="1"/>
        <end position="20"/>
    </location>
</feature>
<gene>
    <name evidence="3" type="ORF">O181_069872</name>
</gene>
<dbReference type="GO" id="GO:0048270">
    <property type="term" value="F:methionine adenosyltransferase regulator activity"/>
    <property type="evidence" value="ECO:0007669"/>
    <property type="project" value="TreeGrafter"/>
</dbReference>
<dbReference type="FunFam" id="3.40.50.720:FF:000357">
    <property type="entry name" value="Methionine adenosyltransferase 2 subunit beta"/>
    <property type="match status" value="1"/>
</dbReference>
<accession>A0A9Q3I7Q0</accession>
<dbReference type="InterPro" id="IPR036291">
    <property type="entry name" value="NAD(P)-bd_dom_sf"/>
</dbReference>
<dbReference type="PANTHER" id="PTHR10491">
    <property type="entry name" value="DTDP-4-DEHYDRORHAMNOSE REDUCTASE"/>
    <property type="match status" value="1"/>
</dbReference>
<evidence type="ECO:0000313" key="3">
    <source>
        <dbReference type="EMBL" id="MBW0530157.1"/>
    </source>
</evidence>
<dbReference type="PANTHER" id="PTHR10491:SF4">
    <property type="entry name" value="METHIONINE ADENOSYLTRANSFERASE 2 SUBUNIT BETA"/>
    <property type="match status" value="1"/>
</dbReference>
<protein>
    <recommendedName>
        <fullName evidence="2">RmlD-like substrate binding domain-containing protein</fullName>
    </recommendedName>
</protein>
<dbReference type="Proteomes" id="UP000765509">
    <property type="component" value="Unassembled WGS sequence"/>
</dbReference>
<dbReference type="InterPro" id="IPR029903">
    <property type="entry name" value="RmlD-like-bd"/>
</dbReference>
<dbReference type="Pfam" id="PF04321">
    <property type="entry name" value="RmlD_sub_bind"/>
    <property type="match status" value="1"/>
</dbReference>
<feature type="compositionally biased region" description="Basic residues" evidence="1">
    <location>
        <begin position="1"/>
        <end position="12"/>
    </location>
</feature>
<evidence type="ECO:0000259" key="2">
    <source>
        <dbReference type="Pfam" id="PF04321"/>
    </source>
</evidence>
<dbReference type="EMBL" id="AVOT02035765">
    <property type="protein sequence ID" value="MBW0530157.1"/>
    <property type="molecule type" value="Genomic_DNA"/>
</dbReference>
<sequence>MRRIGRALRKSRQNWQASHRSRYSSPHYTLVVMKVIVTGGSGLLGRSVVKRFNDNGHSVLGLSLTRNGDGLQKIDLRDEHKVKDLIIGFRPDILIHCAAERRPDVAEKDPKGVAELNVRVTEHLAELSSQLDFKLIYICTDYIFDGNAPEGGYDVDATANPTNLYGKTKLAGEEALLKKGQPGKFTSLRVPVLYGEAERNDESAINVLVDGVKKASEGEKVKMDDWATRFPTLVDDVARVLEEISTYKQDLPPLLNFSSQTQYTKYSISLVFARLLNLNEAQISNLIPISDPPKPGETIRPRDCRLSNCMIASLGIEVDITDFTEWWKKYLKVVD</sequence>
<organism evidence="3 4">
    <name type="scientific">Austropuccinia psidii MF-1</name>
    <dbReference type="NCBI Taxonomy" id="1389203"/>
    <lineage>
        <taxon>Eukaryota</taxon>
        <taxon>Fungi</taxon>
        <taxon>Dikarya</taxon>
        <taxon>Basidiomycota</taxon>
        <taxon>Pucciniomycotina</taxon>
        <taxon>Pucciniomycetes</taxon>
        <taxon>Pucciniales</taxon>
        <taxon>Sphaerophragmiaceae</taxon>
        <taxon>Austropuccinia</taxon>
    </lineage>
</organism>
<evidence type="ECO:0000313" key="4">
    <source>
        <dbReference type="Proteomes" id="UP000765509"/>
    </source>
</evidence>
<evidence type="ECO:0000256" key="1">
    <source>
        <dbReference type="SAM" id="MobiDB-lite"/>
    </source>
</evidence>
<dbReference type="OrthoDB" id="6235964at2759"/>
<name>A0A9Q3I7Q0_9BASI</name>
<comment type="caution">
    <text evidence="3">The sequence shown here is derived from an EMBL/GenBank/DDBJ whole genome shotgun (WGS) entry which is preliminary data.</text>
</comment>
<keyword evidence="4" id="KW-1185">Reference proteome</keyword>
<dbReference type="GO" id="GO:0048269">
    <property type="term" value="C:methionine adenosyltransferase complex"/>
    <property type="evidence" value="ECO:0007669"/>
    <property type="project" value="TreeGrafter"/>
</dbReference>
<dbReference type="Gene3D" id="3.40.50.720">
    <property type="entry name" value="NAD(P)-binding Rossmann-like Domain"/>
    <property type="match status" value="1"/>
</dbReference>
<proteinExistence type="predicted"/>
<dbReference type="InterPro" id="IPR005913">
    <property type="entry name" value="dTDP_dehydrorham_reduct"/>
</dbReference>